<dbReference type="InterPro" id="IPR001633">
    <property type="entry name" value="EAL_dom"/>
</dbReference>
<dbReference type="InterPro" id="IPR011006">
    <property type="entry name" value="CheY-like_superfamily"/>
</dbReference>
<dbReference type="Proteomes" id="UP000249066">
    <property type="component" value="Unassembled WGS sequence"/>
</dbReference>
<feature type="domain" description="GGDEF" evidence="2">
    <location>
        <begin position="256"/>
        <end position="394"/>
    </location>
</feature>
<dbReference type="PROSITE" id="PS50887">
    <property type="entry name" value="GGDEF"/>
    <property type="match status" value="1"/>
</dbReference>
<dbReference type="PANTHER" id="PTHR33121">
    <property type="entry name" value="CYCLIC DI-GMP PHOSPHODIESTERASE PDEF"/>
    <property type="match status" value="1"/>
</dbReference>
<dbReference type="InterPro" id="IPR050706">
    <property type="entry name" value="Cyclic-di-GMP_PDE-like"/>
</dbReference>
<feature type="domain" description="EAL" evidence="1">
    <location>
        <begin position="402"/>
        <end position="655"/>
    </location>
</feature>
<dbReference type="Gene3D" id="3.20.20.450">
    <property type="entry name" value="EAL domain"/>
    <property type="match status" value="1"/>
</dbReference>
<evidence type="ECO:0008006" key="5">
    <source>
        <dbReference type="Google" id="ProtNLM"/>
    </source>
</evidence>
<dbReference type="GO" id="GO:0071111">
    <property type="term" value="F:cyclic-guanylate-specific phosphodiesterase activity"/>
    <property type="evidence" value="ECO:0007669"/>
    <property type="project" value="InterPro"/>
</dbReference>
<dbReference type="InterPro" id="IPR043128">
    <property type="entry name" value="Rev_trsase/Diguanyl_cyclase"/>
</dbReference>
<dbReference type="InterPro" id="IPR029787">
    <property type="entry name" value="Nucleotide_cyclase"/>
</dbReference>
<dbReference type="CDD" id="cd01948">
    <property type="entry name" value="EAL"/>
    <property type="match status" value="1"/>
</dbReference>
<evidence type="ECO:0000259" key="1">
    <source>
        <dbReference type="PROSITE" id="PS50883"/>
    </source>
</evidence>
<dbReference type="Pfam" id="PF00563">
    <property type="entry name" value="EAL"/>
    <property type="match status" value="1"/>
</dbReference>
<name>A0A2W5C7P1_9SPHN</name>
<dbReference type="Pfam" id="PF00990">
    <property type="entry name" value="GGDEF"/>
    <property type="match status" value="1"/>
</dbReference>
<sequence length="658" mass="69083">MLSFRHRDELAAAVSRAGWRAIAARRAAGIERRFIGSGAAIAVVDARGAFDAGVEALRALADPAQANAAALFILLSRGDVERLDECHAAGATHYLASPFGEAELGQALRFAERHAERLAAGWRSLGAAGASGGEELSWSLSGGRMTLSDALAGEIGSIAAPRMLYALLDPPGRSAAREALRRLRAGADATAFTHLMPGGNASVAHHLHRLPDGVAGTIEPLAPDVATRRRYRDALTGLADSGEARRWIVEAIRRGAGTGLLLISINRFELVNSAYGRAAGDALLKAAARRIERVALDAGGRRTLVARMAGAEFLIGVAPGMSAERVDLLAADIVEAVARPFISGADTFALGCRVGIAIADEDGAEVDGLLRRASAALAEAKEQDGAPIRRLSGNEAVAAAWDDALAADLRRALAKNEIEILFQPQVAVATGEIVGVEALARWIHPTYGALGAGTLFAAAERSDHIVELSEHIQRRAIAEAAAWDGALARLRLSVNIVAADIGRPGFAEHFLAIADAAGFPRVRLTVELTESGLIDDLSSAADLLAALRAGGCRVAIDDFGTGYSSLAYLKALPLDYLKIDKRLSEDITGSSRDRVVVRGVIEMARSLGLGVVAEGVETEEQLALLAEEGCTYYQGFLCAEPLSSKALAELVERADADH</sequence>
<accession>A0A2W5C7P1</accession>
<dbReference type="SUPFAM" id="SSF52172">
    <property type="entry name" value="CheY-like"/>
    <property type="match status" value="1"/>
</dbReference>
<dbReference type="Gene3D" id="3.40.50.2300">
    <property type="match status" value="1"/>
</dbReference>
<dbReference type="NCBIfam" id="TIGR00254">
    <property type="entry name" value="GGDEF"/>
    <property type="match status" value="1"/>
</dbReference>
<dbReference type="AlphaFoldDB" id="A0A2W5C7P1"/>
<protein>
    <recommendedName>
        <fullName evidence="5">Diguanylate cyclase</fullName>
    </recommendedName>
</protein>
<dbReference type="Gene3D" id="3.30.70.270">
    <property type="match status" value="1"/>
</dbReference>
<dbReference type="SMART" id="SM00052">
    <property type="entry name" value="EAL"/>
    <property type="match status" value="1"/>
</dbReference>
<comment type="caution">
    <text evidence="3">The sequence shown here is derived from an EMBL/GenBank/DDBJ whole genome shotgun (WGS) entry which is preliminary data.</text>
</comment>
<dbReference type="EMBL" id="QFNN01000031">
    <property type="protein sequence ID" value="PZO90318.1"/>
    <property type="molecule type" value="Genomic_DNA"/>
</dbReference>
<dbReference type="PROSITE" id="PS50883">
    <property type="entry name" value="EAL"/>
    <property type="match status" value="1"/>
</dbReference>
<dbReference type="CDD" id="cd01949">
    <property type="entry name" value="GGDEF"/>
    <property type="match status" value="1"/>
</dbReference>
<dbReference type="PANTHER" id="PTHR33121:SF79">
    <property type="entry name" value="CYCLIC DI-GMP PHOSPHODIESTERASE PDED-RELATED"/>
    <property type="match status" value="1"/>
</dbReference>
<dbReference type="SUPFAM" id="SSF55073">
    <property type="entry name" value="Nucleotide cyclase"/>
    <property type="match status" value="1"/>
</dbReference>
<evidence type="ECO:0000259" key="2">
    <source>
        <dbReference type="PROSITE" id="PS50887"/>
    </source>
</evidence>
<reference evidence="3 4" key="1">
    <citation type="submission" date="2017-08" db="EMBL/GenBank/DDBJ databases">
        <title>Infants hospitalized years apart are colonized by the same room-sourced microbial strains.</title>
        <authorList>
            <person name="Brooks B."/>
            <person name="Olm M.R."/>
            <person name="Firek B.A."/>
            <person name="Baker R."/>
            <person name="Thomas B.C."/>
            <person name="Morowitz M.J."/>
            <person name="Banfield J.F."/>
        </authorList>
    </citation>
    <scope>NUCLEOTIDE SEQUENCE [LARGE SCALE GENOMIC DNA]</scope>
    <source>
        <strain evidence="3">S2_018_000_R2_101</strain>
    </source>
</reference>
<evidence type="ECO:0000313" key="3">
    <source>
        <dbReference type="EMBL" id="PZO90318.1"/>
    </source>
</evidence>
<organism evidence="3 4">
    <name type="scientific">Sphingomonas sanxanigenens</name>
    <dbReference type="NCBI Taxonomy" id="397260"/>
    <lineage>
        <taxon>Bacteria</taxon>
        <taxon>Pseudomonadati</taxon>
        <taxon>Pseudomonadota</taxon>
        <taxon>Alphaproteobacteria</taxon>
        <taxon>Sphingomonadales</taxon>
        <taxon>Sphingomonadaceae</taxon>
        <taxon>Sphingomonas</taxon>
    </lineage>
</organism>
<evidence type="ECO:0000313" key="4">
    <source>
        <dbReference type="Proteomes" id="UP000249066"/>
    </source>
</evidence>
<dbReference type="SMART" id="SM00267">
    <property type="entry name" value="GGDEF"/>
    <property type="match status" value="1"/>
</dbReference>
<dbReference type="InterPro" id="IPR035919">
    <property type="entry name" value="EAL_sf"/>
</dbReference>
<dbReference type="SUPFAM" id="SSF141868">
    <property type="entry name" value="EAL domain-like"/>
    <property type="match status" value="1"/>
</dbReference>
<dbReference type="InterPro" id="IPR000160">
    <property type="entry name" value="GGDEF_dom"/>
</dbReference>
<gene>
    <name evidence="3" type="ORF">DI623_07245</name>
</gene>
<proteinExistence type="predicted"/>